<keyword evidence="4" id="KW-0133">Cell shape</keyword>
<evidence type="ECO:0000259" key="11">
    <source>
        <dbReference type="Pfam" id="PF00768"/>
    </source>
</evidence>
<keyword evidence="2 10" id="KW-0732">Signal</keyword>
<feature type="signal peptide" evidence="10">
    <location>
        <begin position="1"/>
        <end position="29"/>
    </location>
</feature>
<dbReference type="Gene3D" id="3.40.710.10">
    <property type="entry name" value="DD-peptidase/beta-lactamase superfamily"/>
    <property type="match status" value="1"/>
</dbReference>
<dbReference type="GO" id="GO:0008360">
    <property type="term" value="P:regulation of cell shape"/>
    <property type="evidence" value="ECO:0007669"/>
    <property type="project" value="UniProtKB-KW"/>
</dbReference>
<feature type="binding site" evidence="8">
    <location>
        <position position="322"/>
    </location>
    <ligand>
        <name>substrate</name>
    </ligand>
</feature>
<reference evidence="12" key="2">
    <citation type="submission" date="2024-06" db="EMBL/GenBank/DDBJ databases">
        <authorList>
            <person name="Plum-Jensen L.E."/>
            <person name="Schramm A."/>
            <person name="Marshall I.P.G."/>
        </authorList>
    </citation>
    <scope>NUCLEOTIDE SEQUENCE</scope>
    <source>
        <strain evidence="12">Rat1</strain>
    </source>
</reference>
<sequence>MNRCSFLFITLLAPCVFTLSASNVPQAQATLPVLSNTAKKAPPAEKQLPSIAPTIKNTPQPVAITATATKKPVKGSKGSAEPICTIDTSSDGPIILGSKGSIASVKEKVAQVTCATEAPAARETKRPRLAAINKHITSKSAIILDAETGDTIFAKSPDNPRQPASTIKVLTGMIAIKRLKKNEKVEVSRHAEKMPRSKVYLSTQKQYKANDLINAVLLASANDASVALAEKIAGSEKDFAKLMTLHARLWGAKNTICRTASGLTAKGQQSTARDLAQIFRHAMQDREFAKRMKRTKIKTSYGKLLRNHNRALWQVNGALAGKTGYTNMARQTYVGQFQRGDDTIVVAIMGSETMWTDIKRLVEYGFKRKEQVRIAQLEKTKSES</sequence>
<dbReference type="PANTHER" id="PTHR21581:SF26">
    <property type="entry name" value="D-ALANYL-D-ALANINE ENDOPEPTIDASE"/>
    <property type="match status" value="1"/>
</dbReference>
<dbReference type="SUPFAM" id="SSF56601">
    <property type="entry name" value="beta-lactamase/transpeptidase-like"/>
    <property type="match status" value="1"/>
</dbReference>
<feature type="chain" id="PRO_5043571767" evidence="10">
    <location>
        <begin position="30"/>
        <end position="384"/>
    </location>
</feature>
<dbReference type="EMBL" id="CP159373">
    <property type="protein sequence ID" value="XCN73187.1"/>
    <property type="molecule type" value="Genomic_DNA"/>
</dbReference>
<evidence type="ECO:0000256" key="2">
    <source>
        <dbReference type="ARBA" id="ARBA00022729"/>
    </source>
</evidence>
<accession>A0AAU8LVF3</accession>
<evidence type="ECO:0000313" key="12">
    <source>
        <dbReference type="EMBL" id="XCN73187.1"/>
    </source>
</evidence>
<dbReference type="InterPro" id="IPR018044">
    <property type="entry name" value="Peptidase_S11"/>
</dbReference>
<feature type="active site" evidence="7">
    <location>
        <position position="220"/>
    </location>
</feature>
<organism evidence="12">
    <name type="scientific">Candidatus Electrothrix aestuarii</name>
    <dbReference type="NCBI Taxonomy" id="3062594"/>
    <lineage>
        <taxon>Bacteria</taxon>
        <taxon>Pseudomonadati</taxon>
        <taxon>Thermodesulfobacteriota</taxon>
        <taxon>Desulfobulbia</taxon>
        <taxon>Desulfobulbales</taxon>
        <taxon>Desulfobulbaceae</taxon>
        <taxon>Candidatus Electrothrix</taxon>
    </lineage>
</organism>
<dbReference type="PRINTS" id="PR00725">
    <property type="entry name" value="DADACBPTASE1"/>
</dbReference>
<keyword evidence="6" id="KW-0961">Cell wall biogenesis/degradation</keyword>
<dbReference type="PANTHER" id="PTHR21581">
    <property type="entry name" value="D-ALANYL-D-ALANINE CARBOXYPEPTIDASE"/>
    <property type="match status" value="1"/>
</dbReference>
<keyword evidence="3 12" id="KW-0378">Hydrolase</keyword>
<dbReference type="GO" id="GO:0006508">
    <property type="term" value="P:proteolysis"/>
    <property type="evidence" value="ECO:0007669"/>
    <property type="project" value="InterPro"/>
</dbReference>
<evidence type="ECO:0000256" key="8">
    <source>
        <dbReference type="PIRSR" id="PIRSR618044-2"/>
    </source>
</evidence>
<feature type="domain" description="Peptidase S11 D-alanyl-D-alanine carboxypeptidase A N-terminal" evidence="11">
    <location>
        <begin position="133"/>
        <end position="352"/>
    </location>
</feature>
<comment type="similarity">
    <text evidence="1 9">Belongs to the peptidase S11 family.</text>
</comment>
<evidence type="ECO:0000256" key="9">
    <source>
        <dbReference type="RuleBase" id="RU004016"/>
    </source>
</evidence>
<feature type="active site" description="Proton acceptor" evidence="7">
    <location>
        <position position="168"/>
    </location>
</feature>
<protein>
    <submittedName>
        <fullName evidence="12">Serine hydrolase</fullName>
    </submittedName>
</protein>
<dbReference type="InterPro" id="IPR012338">
    <property type="entry name" value="Beta-lactam/transpept-like"/>
</dbReference>
<evidence type="ECO:0000256" key="1">
    <source>
        <dbReference type="ARBA" id="ARBA00007164"/>
    </source>
</evidence>
<keyword evidence="5" id="KW-0573">Peptidoglycan synthesis</keyword>
<reference evidence="12" key="1">
    <citation type="journal article" date="2024" name="Syst. Appl. Microbiol.">
        <title>First single-strain enrichments of Electrothrix cable bacteria, description of E. aestuarii sp. nov. and E. rattekaaiensis sp. nov., and proposal of a cable bacteria taxonomy following the rules of the SeqCode.</title>
        <authorList>
            <person name="Plum-Jensen L.E."/>
            <person name="Schramm A."/>
            <person name="Marshall I.P.G."/>
        </authorList>
    </citation>
    <scope>NUCLEOTIDE SEQUENCE</scope>
    <source>
        <strain evidence="12">Rat1</strain>
    </source>
</reference>
<dbReference type="KEGG" id="eaj:Q3M24_00030"/>
<evidence type="ECO:0000256" key="5">
    <source>
        <dbReference type="ARBA" id="ARBA00022984"/>
    </source>
</evidence>
<dbReference type="AlphaFoldDB" id="A0AAU8LVF3"/>
<name>A0AAU8LVF3_9BACT</name>
<evidence type="ECO:0000256" key="10">
    <source>
        <dbReference type="SAM" id="SignalP"/>
    </source>
</evidence>
<evidence type="ECO:0000256" key="4">
    <source>
        <dbReference type="ARBA" id="ARBA00022960"/>
    </source>
</evidence>
<dbReference type="GO" id="GO:0071555">
    <property type="term" value="P:cell wall organization"/>
    <property type="evidence" value="ECO:0007669"/>
    <property type="project" value="UniProtKB-KW"/>
</dbReference>
<evidence type="ECO:0000256" key="3">
    <source>
        <dbReference type="ARBA" id="ARBA00022801"/>
    </source>
</evidence>
<gene>
    <name evidence="12" type="ORF">Q3M24_00030</name>
</gene>
<dbReference type="InterPro" id="IPR001967">
    <property type="entry name" value="Peptidase_S11_N"/>
</dbReference>
<evidence type="ECO:0000256" key="6">
    <source>
        <dbReference type="ARBA" id="ARBA00023316"/>
    </source>
</evidence>
<evidence type="ECO:0000256" key="7">
    <source>
        <dbReference type="PIRSR" id="PIRSR618044-1"/>
    </source>
</evidence>
<feature type="active site" description="Acyl-ester intermediate" evidence="7">
    <location>
        <position position="165"/>
    </location>
</feature>
<dbReference type="GO" id="GO:0009252">
    <property type="term" value="P:peptidoglycan biosynthetic process"/>
    <property type="evidence" value="ECO:0007669"/>
    <property type="project" value="UniProtKB-KW"/>
</dbReference>
<proteinExistence type="inferred from homology"/>
<dbReference type="Pfam" id="PF00768">
    <property type="entry name" value="Peptidase_S11"/>
    <property type="match status" value="1"/>
</dbReference>
<dbReference type="GO" id="GO:0009002">
    <property type="term" value="F:serine-type D-Ala-D-Ala carboxypeptidase activity"/>
    <property type="evidence" value="ECO:0007669"/>
    <property type="project" value="InterPro"/>
</dbReference>